<feature type="compositionally biased region" description="Polar residues" evidence="3">
    <location>
        <begin position="245"/>
        <end position="254"/>
    </location>
</feature>
<evidence type="ECO:0000256" key="2">
    <source>
        <dbReference type="ARBA" id="ARBA00022927"/>
    </source>
</evidence>
<protein>
    <recommendedName>
        <fullName evidence="6">Flagellar assembly protein FliH/Type III secretion system HrpE domain-containing protein</fullName>
    </recommendedName>
</protein>
<dbReference type="PANTHER" id="PTHR34982:SF1">
    <property type="entry name" value="FLAGELLAR ASSEMBLY PROTEIN FLIH"/>
    <property type="match status" value="1"/>
</dbReference>
<feature type="region of interest" description="Disordered" evidence="3">
    <location>
        <begin position="1"/>
        <end position="60"/>
    </location>
</feature>
<gene>
    <name evidence="4" type="ORF">ACFSKO_20340</name>
</gene>
<accession>A0ABW5BP85</accession>
<evidence type="ECO:0000256" key="3">
    <source>
        <dbReference type="SAM" id="MobiDB-lite"/>
    </source>
</evidence>
<reference evidence="5" key="1">
    <citation type="journal article" date="2019" name="Int. J. Syst. Evol. Microbiol.">
        <title>The Global Catalogue of Microorganisms (GCM) 10K type strain sequencing project: providing services to taxonomists for standard genome sequencing and annotation.</title>
        <authorList>
            <consortium name="The Broad Institute Genomics Platform"/>
            <consortium name="The Broad Institute Genome Sequencing Center for Infectious Disease"/>
            <person name="Wu L."/>
            <person name="Ma J."/>
        </authorList>
    </citation>
    <scope>NUCLEOTIDE SEQUENCE [LARGE SCALE GENOMIC DNA]</scope>
    <source>
        <strain evidence="5">CGMCC 4.7192</strain>
    </source>
</reference>
<feature type="region of interest" description="Disordered" evidence="3">
    <location>
        <begin position="239"/>
        <end position="267"/>
    </location>
</feature>
<dbReference type="PANTHER" id="PTHR34982">
    <property type="entry name" value="YOP PROTEINS TRANSLOCATION PROTEIN L"/>
    <property type="match status" value="1"/>
</dbReference>
<keyword evidence="1" id="KW-0813">Transport</keyword>
<dbReference type="Proteomes" id="UP001597294">
    <property type="component" value="Unassembled WGS sequence"/>
</dbReference>
<name>A0ABW5BP85_9PROT</name>
<keyword evidence="5" id="KW-1185">Reference proteome</keyword>
<evidence type="ECO:0000313" key="4">
    <source>
        <dbReference type="EMBL" id="MFD2207973.1"/>
    </source>
</evidence>
<evidence type="ECO:0008006" key="6">
    <source>
        <dbReference type="Google" id="ProtNLM"/>
    </source>
</evidence>
<evidence type="ECO:0000256" key="1">
    <source>
        <dbReference type="ARBA" id="ARBA00022448"/>
    </source>
</evidence>
<dbReference type="InterPro" id="IPR051472">
    <property type="entry name" value="T3SS_Stator/FliH"/>
</dbReference>
<dbReference type="RefSeq" id="WP_380255141.1">
    <property type="nucleotide sequence ID" value="NZ_JBHUII010000013.1"/>
</dbReference>
<dbReference type="EMBL" id="JBHUII010000013">
    <property type="protein sequence ID" value="MFD2207973.1"/>
    <property type="molecule type" value="Genomic_DNA"/>
</dbReference>
<sequence>MVNSNQKFLFDTSFEGSKKSKQTSKSDSFSDFMGASEAPPQDPATSVIEPETPALPEGAVSLEDLELGKQTAYSEGFAAGQEEAHGQASEANEAQILQTLERVTQELASLEHGHKKMHDELQSVSMEVAMKAIQKLFPSLEHSSTLDEITLVFKECMDRLPQEPRLVVRVSDTTLDEVQERLEQVANNSGFTGNLVFLSEPGMSSSDVRVEWAEGGAERNSTEMLQEIETILSRAITRFSLPGDSGQTSVSSVEDNPENTPPQEVAE</sequence>
<comment type="caution">
    <text evidence="4">The sequence shown here is derived from an EMBL/GenBank/DDBJ whole genome shotgun (WGS) entry which is preliminary data.</text>
</comment>
<keyword evidence="2" id="KW-0653">Protein transport</keyword>
<feature type="compositionally biased region" description="Low complexity" evidence="3">
    <location>
        <begin position="23"/>
        <end position="32"/>
    </location>
</feature>
<organism evidence="4 5">
    <name type="scientific">Kiloniella antarctica</name>
    <dbReference type="NCBI Taxonomy" id="1550907"/>
    <lineage>
        <taxon>Bacteria</taxon>
        <taxon>Pseudomonadati</taxon>
        <taxon>Pseudomonadota</taxon>
        <taxon>Alphaproteobacteria</taxon>
        <taxon>Rhodospirillales</taxon>
        <taxon>Kiloniellaceae</taxon>
        <taxon>Kiloniella</taxon>
    </lineage>
</organism>
<proteinExistence type="predicted"/>
<evidence type="ECO:0000313" key="5">
    <source>
        <dbReference type="Proteomes" id="UP001597294"/>
    </source>
</evidence>